<name>A0ACC1M4N2_9FUNG</name>
<reference evidence="1" key="1">
    <citation type="submission" date="2022-07" db="EMBL/GenBank/DDBJ databases">
        <title>Phylogenomic reconstructions and comparative analyses of Kickxellomycotina fungi.</title>
        <authorList>
            <person name="Reynolds N.K."/>
            <person name="Stajich J.E."/>
            <person name="Barry K."/>
            <person name="Grigoriev I.V."/>
            <person name="Crous P."/>
            <person name="Smith M.E."/>
        </authorList>
    </citation>
    <scope>NUCLEOTIDE SEQUENCE</scope>
    <source>
        <strain evidence="1">CBS 190363</strain>
    </source>
</reference>
<organism evidence="1 2">
    <name type="scientific">Coemansia aciculifera</name>
    <dbReference type="NCBI Taxonomy" id="417176"/>
    <lineage>
        <taxon>Eukaryota</taxon>
        <taxon>Fungi</taxon>
        <taxon>Fungi incertae sedis</taxon>
        <taxon>Zoopagomycota</taxon>
        <taxon>Kickxellomycotina</taxon>
        <taxon>Kickxellomycetes</taxon>
        <taxon>Kickxellales</taxon>
        <taxon>Kickxellaceae</taxon>
        <taxon>Coemansia</taxon>
    </lineage>
</organism>
<accession>A0ACC1M4N2</accession>
<protein>
    <submittedName>
        <fullName evidence="1">Uncharacterized protein</fullName>
    </submittedName>
</protein>
<evidence type="ECO:0000313" key="2">
    <source>
        <dbReference type="Proteomes" id="UP001139981"/>
    </source>
</evidence>
<sequence length="563" mass="63074">MVSNPPTIQTLPTLVVGMIIEYLEGRSRRSFYSNIDDHNMFKEVLTPLTFVSERWRTAALYSICDNCTLKYDYFRKTIEVGFPAWPAGLSCSFVDKHCLVKHVIVKVATWADSRDSAFSETFDKPQYESLVFPSATTMELHLGRPLYDAPYLDLEAAEEQAASFASSLLCLVPAAANINIMIHFSEYQATDYHRPYSALLYELCQPTTKELRIVSKYRQLPLSFDLRNTSVLTSITHDVSDHYMAFAVLAYQNASTLETLRIRLEDKGKSWLGLLDGGTKRPAVYSRLAVLNIHITEDFHIQFRGRNWERNDDVEPFPSLSELVATGHYRFADDVLFRGNGKSMQILNLPFSAIDRNALGEFKVLERDGVSRMSRVCIGRTPSYDYGGYLAEPQASLIRLQVHSILETATTLEFWNDTSGRAIIAAIASAPGTAILQRLDIGNMALDAAHIIWIVSAIPSLVVITCDISEAGTYAFYIPVPMNMHNRYNDNGLLDSCFRKLCVPNTTTVSGSRIANVAMAVAAKCPSLVHVDMPLKLRKEFSRRISRTGQLNGGTLSRLAFPK</sequence>
<gene>
    <name evidence="1" type="ORF">IWW38_002685</name>
</gene>
<dbReference type="EMBL" id="JANBVB010000456">
    <property type="protein sequence ID" value="KAJ2894082.1"/>
    <property type="molecule type" value="Genomic_DNA"/>
</dbReference>
<dbReference type="Proteomes" id="UP001139981">
    <property type="component" value="Unassembled WGS sequence"/>
</dbReference>
<evidence type="ECO:0000313" key="1">
    <source>
        <dbReference type="EMBL" id="KAJ2894082.1"/>
    </source>
</evidence>
<keyword evidence="2" id="KW-1185">Reference proteome</keyword>
<comment type="caution">
    <text evidence="1">The sequence shown here is derived from an EMBL/GenBank/DDBJ whole genome shotgun (WGS) entry which is preliminary data.</text>
</comment>
<proteinExistence type="predicted"/>